<dbReference type="InParanoid" id="A0A078B7Y2"/>
<evidence type="ECO:0000256" key="1">
    <source>
        <dbReference type="SAM" id="MobiDB-lite"/>
    </source>
</evidence>
<sequence length="189" mass="21341">MLESQAGAKVQGGVDLLDGEKSVEIRRNVQIIVEEEGDKINESKRINDATNAQLVQKPEDNIKSILQNDRRETVQELIVKQIDKELIPEQQSQNMMRQIKDLPKSLENKGLLNIEQISPQAIKQAPNSATSLKQMLNVNDLPSFNARQLNNSRRSQGLLEIKKNVDKEWDDISNGSKKLNSNSNSDNEQ</sequence>
<reference evidence="2 3" key="1">
    <citation type="submission" date="2014-06" db="EMBL/GenBank/DDBJ databases">
        <authorList>
            <person name="Swart Estienne"/>
        </authorList>
    </citation>
    <scope>NUCLEOTIDE SEQUENCE [LARGE SCALE GENOMIC DNA]</scope>
    <source>
        <strain evidence="2 3">130c</strain>
    </source>
</reference>
<evidence type="ECO:0000313" key="2">
    <source>
        <dbReference type="EMBL" id="CDW89668.1"/>
    </source>
</evidence>
<evidence type="ECO:0000313" key="3">
    <source>
        <dbReference type="Proteomes" id="UP000039865"/>
    </source>
</evidence>
<dbReference type="Proteomes" id="UP000039865">
    <property type="component" value="Unassembled WGS sequence"/>
</dbReference>
<name>A0A078B7Y2_STYLE</name>
<feature type="region of interest" description="Disordered" evidence="1">
    <location>
        <begin position="165"/>
        <end position="189"/>
    </location>
</feature>
<protein>
    <submittedName>
        <fullName evidence="2">Uncharacterized protein</fullName>
    </submittedName>
</protein>
<dbReference type="AlphaFoldDB" id="A0A078B7Y2"/>
<organism evidence="2 3">
    <name type="scientific">Stylonychia lemnae</name>
    <name type="common">Ciliate</name>
    <dbReference type="NCBI Taxonomy" id="5949"/>
    <lineage>
        <taxon>Eukaryota</taxon>
        <taxon>Sar</taxon>
        <taxon>Alveolata</taxon>
        <taxon>Ciliophora</taxon>
        <taxon>Intramacronucleata</taxon>
        <taxon>Spirotrichea</taxon>
        <taxon>Stichotrichia</taxon>
        <taxon>Sporadotrichida</taxon>
        <taxon>Oxytrichidae</taxon>
        <taxon>Stylonychinae</taxon>
        <taxon>Stylonychia</taxon>
    </lineage>
</organism>
<dbReference type="EMBL" id="CCKQ01017770">
    <property type="protein sequence ID" value="CDW89668.1"/>
    <property type="molecule type" value="Genomic_DNA"/>
</dbReference>
<accession>A0A078B7Y2</accession>
<feature type="compositionally biased region" description="Low complexity" evidence="1">
    <location>
        <begin position="173"/>
        <end position="189"/>
    </location>
</feature>
<proteinExistence type="predicted"/>
<gene>
    <name evidence="2" type="primary">Contig16181.g17243</name>
    <name evidence="2" type="ORF">STYLEM_18805</name>
</gene>
<keyword evidence="3" id="KW-1185">Reference proteome</keyword>